<organism evidence="1 2">
    <name type="scientific">Halorubellus litoreus</name>
    <dbReference type="NCBI Taxonomy" id="755308"/>
    <lineage>
        <taxon>Archaea</taxon>
        <taxon>Methanobacteriati</taxon>
        <taxon>Methanobacteriota</taxon>
        <taxon>Stenosarchaea group</taxon>
        <taxon>Halobacteria</taxon>
        <taxon>Halobacteriales</taxon>
        <taxon>Halorubellaceae</taxon>
        <taxon>Halorubellus</taxon>
    </lineage>
</organism>
<accession>A0ABD5VM00</accession>
<comment type="caution">
    <text evidence="1">The sequence shown here is derived from an EMBL/GenBank/DDBJ whole genome shotgun (WGS) entry which is preliminary data.</text>
</comment>
<proteinExistence type="predicted"/>
<dbReference type="AlphaFoldDB" id="A0ABD5VM00"/>
<reference evidence="1 2" key="1">
    <citation type="journal article" date="2019" name="Int. J. Syst. Evol. Microbiol.">
        <title>The Global Catalogue of Microorganisms (GCM) 10K type strain sequencing project: providing services to taxonomists for standard genome sequencing and annotation.</title>
        <authorList>
            <consortium name="The Broad Institute Genomics Platform"/>
            <consortium name="The Broad Institute Genome Sequencing Center for Infectious Disease"/>
            <person name="Wu L."/>
            <person name="Ma J."/>
        </authorList>
    </citation>
    <scope>NUCLEOTIDE SEQUENCE [LARGE SCALE GENOMIC DNA]</scope>
    <source>
        <strain evidence="1 2">GX26</strain>
    </source>
</reference>
<name>A0ABD5VM00_9EURY</name>
<evidence type="ECO:0000313" key="1">
    <source>
        <dbReference type="EMBL" id="MFC6953881.1"/>
    </source>
</evidence>
<dbReference type="Proteomes" id="UP001596395">
    <property type="component" value="Unassembled WGS sequence"/>
</dbReference>
<dbReference type="EMBL" id="JBHSXN010000002">
    <property type="protein sequence ID" value="MFC6953881.1"/>
    <property type="molecule type" value="Genomic_DNA"/>
</dbReference>
<gene>
    <name evidence="1" type="ORF">ACFQGB_13495</name>
</gene>
<dbReference type="RefSeq" id="WP_336351114.1">
    <property type="nucleotide sequence ID" value="NZ_JAZAQL010000002.1"/>
</dbReference>
<protein>
    <submittedName>
        <fullName evidence="1">Uncharacterized protein</fullName>
    </submittedName>
</protein>
<evidence type="ECO:0000313" key="2">
    <source>
        <dbReference type="Proteomes" id="UP001596395"/>
    </source>
</evidence>
<sequence>MDHGEFERIRDVLASAGIEEPLSASEIVAVLDEHDVDVDSTHRVATVLGRRAESGAVEVVGESPPYRYRFVDE</sequence>
<keyword evidence="2" id="KW-1185">Reference proteome</keyword>